<feature type="compositionally biased region" description="Polar residues" evidence="1">
    <location>
        <begin position="177"/>
        <end position="195"/>
    </location>
</feature>
<protein>
    <submittedName>
        <fullName evidence="2">Uncharacterized protein</fullName>
    </submittedName>
</protein>
<dbReference type="Proteomes" id="UP000700059">
    <property type="component" value="Unassembled WGS sequence"/>
</dbReference>
<accession>A0ABS7JPI0</accession>
<evidence type="ECO:0000313" key="2">
    <source>
        <dbReference type="EMBL" id="MBX7491273.1"/>
    </source>
</evidence>
<name>A0ABS7JPI0_9HELI</name>
<feature type="region of interest" description="Disordered" evidence="1">
    <location>
        <begin position="171"/>
        <end position="202"/>
    </location>
</feature>
<evidence type="ECO:0000256" key="1">
    <source>
        <dbReference type="SAM" id="MobiDB-lite"/>
    </source>
</evidence>
<dbReference type="RefSeq" id="WP_221532489.1">
    <property type="nucleotide sequence ID" value="NZ_JAIGYP010000010.1"/>
</dbReference>
<gene>
    <name evidence="2" type="ORF">K4G57_07350</name>
</gene>
<evidence type="ECO:0000313" key="3">
    <source>
        <dbReference type="Proteomes" id="UP000700059"/>
    </source>
</evidence>
<reference evidence="2 3" key="1">
    <citation type="submission" date="2021-08" db="EMBL/GenBank/DDBJ databases">
        <title>Helicobacter spp. isolated from feces of Anatolian Ground Squirrel (Spermophilus xanthoprymnus) in Turkey.</title>
        <authorList>
            <person name="Aydin F."/>
            <person name="Abay S."/>
            <person name="Kayman T."/>
            <person name="Karakaya E."/>
            <person name="Saticioglu I.B."/>
        </authorList>
    </citation>
    <scope>NUCLEOTIDE SEQUENCE [LARGE SCALE GENOMIC DNA]</scope>
    <source>
        <strain evidence="2 3">Faydin-H70</strain>
    </source>
</reference>
<sequence length="202" mass="23306">MQTIQDLKLENKELQETIKKLRNDNFYLKNIQNFFMETSNMKYGGVADIATAFERIHEYKLEVDCAAGEYLASLANEFEDSSQIDLVALVESKMAEEVSDEINALLEEAEIYKEIDFEVDGNFLDTSSYLSKESQEILREALQKDNTLLDSISLEAKNFLEKAQFNLEQEKEKALKQSDSATYHSECSEESQSQTHTRKNRR</sequence>
<organism evidence="2 3">
    <name type="scientific">Helicobacter turcicus</name>
    <dbReference type="NCBI Taxonomy" id="2867412"/>
    <lineage>
        <taxon>Bacteria</taxon>
        <taxon>Pseudomonadati</taxon>
        <taxon>Campylobacterota</taxon>
        <taxon>Epsilonproteobacteria</taxon>
        <taxon>Campylobacterales</taxon>
        <taxon>Helicobacteraceae</taxon>
        <taxon>Helicobacter</taxon>
    </lineage>
</organism>
<dbReference type="EMBL" id="JAIGYQ010000010">
    <property type="protein sequence ID" value="MBX7491273.1"/>
    <property type="molecule type" value="Genomic_DNA"/>
</dbReference>
<comment type="caution">
    <text evidence="2">The sequence shown here is derived from an EMBL/GenBank/DDBJ whole genome shotgun (WGS) entry which is preliminary data.</text>
</comment>
<proteinExistence type="predicted"/>
<keyword evidence="3" id="KW-1185">Reference proteome</keyword>